<feature type="non-terminal residue" evidence="1">
    <location>
        <position position="1"/>
    </location>
</feature>
<evidence type="ECO:0000313" key="2">
    <source>
        <dbReference type="EMBL" id="CAF4496754.1"/>
    </source>
</evidence>
<evidence type="ECO:0000313" key="1">
    <source>
        <dbReference type="EMBL" id="CAF4384582.1"/>
    </source>
</evidence>
<dbReference type="Proteomes" id="UP000681967">
    <property type="component" value="Unassembled WGS sequence"/>
</dbReference>
<proteinExistence type="predicted"/>
<gene>
    <name evidence="1" type="ORF">BYL167_LOCUS30885</name>
    <name evidence="3" type="ORF">GIL414_LOCUS35489</name>
    <name evidence="2" type="ORF">SMN809_LOCUS34729</name>
</gene>
<name>A0A8S2VGI9_9BILA</name>
<accession>A0A8S2VGI9</accession>
<dbReference type="EMBL" id="CAJOBJ010085324">
    <property type="protein sequence ID" value="CAF4518190.1"/>
    <property type="molecule type" value="Genomic_DNA"/>
</dbReference>
<evidence type="ECO:0000313" key="4">
    <source>
        <dbReference type="Proteomes" id="UP000681967"/>
    </source>
</evidence>
<reference evidence="1" key="1">
    <citation type="submission" date="2021-02" db="EMBL/GenBank/DDBJ databases">
        <authorList>
            <person name="Nowell W R."/>
        </authorList>
    </citation>
    <scope>NUCLEOTIDE SEQUENCE</scope>
</reference>
<dbReference type="EMBL" id="CAJOBI010080539">
    <property type="protein sequence ID" value="CAF4496754.1"/>
    <property type="molecule type" value="Genomic_DNA"/>
</dbReference>
<dbReference type="Proteomes" id="UP000681720">
    <property type="component" value="Unassembled WGS sequence"/>
</dbReference>
<organism evidence="1 4">
    <name type="scientific">Rotaria magnacalcarata</name>
    <dbReference type="NCBI Taxonomy" id="392030"/>
    <lineage>
        <taxon>Eukaryota</taxon>
        <taxon>Metazoa</taxon>
        <taxon>Spiralia</taxon>
        <taxon>Gnathifera</taxon>
        <taxon>Rotifera</taxon>
        <taxon>Eurotatoria</taxon>
        <taxon>Bdelloidea</taxon>
        <taxon>Philodinida</taxon>
        <taxon>Philodinidae</taxon>
        <taxon>Rotaria</taxon>
    </lineage>
</organism>
<dbReference type="AlphaFoldDB" id="A0A8S2VGI9"/>
<comment type="caution">
    <text evidence="1">The sequence shown here is derived from an EMBL/GenBank/DDBJ whole genome shotgun (WGS) entry which is preliminary data.</text>
</comment>
<dbReference type="EMBL" id="CAJOBH010052214">
    <property type="protein sequence ID" value="CAF4384582.1"/>
    <property type="molecule type" value="Genomic_DNA"/>
</dbReference>
<protein>
    <submittedName>
        <fullName evidence="1">Uncharacterized protein</fullName>
    </submittedName>
</protein>
<evidence type="ECO:0000313" key="3">
    <source>
        <dbReference type="EMBL" id="CAF4518190.1"/>
    </source>
</evidence>
<dbReference type="Proteomes" id="UP000676336">
    <property type="component" value="Unassembled WGS sequence"/>
</dbReference>
<sequence>MLADPKWIKEVLRKELENRDFELYSHVEHNRVLVHAQTSAILSFVQG</sequence>